<evidence type="ECO:0000313" key="2">
    <source>
        <dbReference type="Proteomes" id="UP000245697"/>
    </source>
</evidence>
<dbReference type="EMBL" id="QGGR01000020">
    <property type="protein sequence ID" value="PWK40175.1"/>
    <property type="molecule type" value="Genomic_DNA"/>
</dbReference>
<evidence type="ECO:0000313" key="1">
    <source>
        <dbReference type="EMBL" id="PWK40175.1"/>
    </source>
</evidence>
<organism evidence="1 2">
    <name type="scientific">Actinoplanes xinjiangensis</name>
    <dbReference type="NCBI Taxonomy" id="512350"/>
    <lineage>
        <taxon>Bacteria</taxon>
        <taxon>Bacillati</taxon>
        <taxon>Actinomycetota</taxon>
        <taxon>Actinomycetes</taxon>
        <taxon>Micromonosporales</taxon>
        <taxon>Micromonosporaceae</taxon>
        <taxon>Actinoplanes</taxon>
    </lineage>
</organism>
<dbReference type="OrthoDB" id="6400421at2"/>
<dbReference type="Proteomes" id="UP000245697">
    <property type="component" value="Unassembled WGS sequence"/>
</dbReference>
<gene>
    <name evidence="1" type="ORF">BC793_120114</name>
</gene>
<comment type="caution">
    <text evidence="1">The sequence shown here is derived from an EMBL/GenBank/DDBJ whole genome shotgun (WGS) entry which is preliminary data.</text>
</comment>
<dbReference type="AlphaFoldDB" id="A0A316F7E2"/>
<reference evidence="1 2" key="1">
    <citation type="submission" date="2018-05" db="EMBL/GenBank/DDBJ databases">
        <title>Genomic Encyclopedia of Archaeal and Bacterial Type Strains, Phase II (KMG-II): from individual species to whole genera.</title>
        <authorList>
            <person name="Goeker M."/>
        </authorList>
    </citation>
    <scope>NUCLEOTIDE SEQUENCE [LARGE SCALE GENOMIC DNA]</scope>
    <source>
        <strain evidence="1 2">DSM 45184</strain>
    </source>
</reference>
<sequence length="100" mass="10900">MLPRAVAFATRRRLQKRAGMRVPATLHPWDSYGYHAIAYYPDPQKYPAEPLPVVVGRVLDACAAGIDPAGRCLVCGDEDRRPLRACRNCGVLPGGRGSPL</sequence>
<accession>A0A316F7E2</accession>
<keyword evidence="2" id="KW-1185">Reference proteome</keyword>
<proteinExistence type="predicted"/>
<protein>
    <submittedName>
        <fullName evidence="1">Uncharacterized protein</fullName>
    </submittedName>
</protein>
<name>A0A316F7E2_9ACTN</name>